<dbReference type="OrthoDB" id="5290400at2"/>
<dbReference type="Pfam" id="PF01758">
    <property type="entry name" value="SBF"/>
    <property type="match status" value="1"/>
</dbReference>
<dbReference type="InterPro" id="IPR002657">
    <property type="entry name" value="BilAc:Na_symport/Acr3"/>
</dbReference>
<dbReference type="Gene3D" id="1.20.1530.20">
    <property type="match status" value="1"/>
</dbReference>
<evidence type="ECO:0000256" key="8">
    <source>
        <dbReference type="PIRNR" id="PIRNR005508"/>
    </source>
</evidence>
<keyword evidence="3 8" id="KW-0813">Transport</keyword>
<dbReference type="PIRSF" id="PIRSF005508">
    <property type="entry name" value="Acr3"/>
    <property type="match status" value="1"/>
</dbReference>
<feature type="transmembrane region" description="Helical" evidence="9">
    <location>
        <begin position="234"/>
        <end position="256"/>
    </location>
</feature>
<dbReference type="GO" id="GO:0015297">
    <property type="term" value="F:antiporter activity"/>
    <property type="evidence" value="ECO:0007669"/>
    <property type="project" value="UniProtKB-UniRule"/>
</dbReference>
<evidence type="ECO:0000256" key="7">
    <source>
        <dbReference type="ARBA" id="ARBA00023136"/>
    </source>
</evidence>
<feature type="transmembrane region" description="Helical" evidence="9">
    <location>
        <begin position="262"/>
        <end position="283"/>
    </location>
</feature>
<comment type="subcellular location">
    <subcellularLocation>
        <location evidence="1 8">Cell membrane</location>
        <topology evidence="1 8">Multi-pass membrane protein</topology>
    </subcellularLocation>
</comment>
<keyword evidence="4 8" id="KW-1003">Cell membrane</keyword>
<accession>Q5P146</accession>
<reference evidence="10 11" key="1">
    <citation type="journal article" date="2005" name="Arch. Microbiol.">
        <title>The genome sequence of an anaerobic aromatic-degrading denitrifying bacterium, strain EbN1.</title>
        <authorList>
            <person name="Rabus R."/>
            <person name="Kube M."/>
            <person name="Heider J."/>
            <person name="Beck A."/>
            <person name="Heitmann K."/>
            <person name="Widdel F."/>
            <person name="Reinhardt R."/>
        </authorList>
    </citation>
    <scope>NUCLEOTIDE SEQUENCE [LARGE SCALE GENOMIC DNA]</scope>
    <source>
        <strain evidence="10 11">EbN1</strain>
    </source>
</reference>
<evidence type="ECO:0000256" key="1">
    <source>
        <dbReference type="ARBA" id="ARBA00004651"/>
    </source>
</evidence>
<evidence type="ECO:0000313" key="10">
    <source>
        <dbReference type="EMBL" id="CAI08968.1"/>
    </source>
</evidence>
<dbReference type="GO" id="GO:0005886">
    <property type="term" value="C:plasma membrane"/>
    <property type="evidence" value="ECO:0007669"/>
    <property type="project" value="UniProtKB-SubCell"/>
</dbReference>
<dbReference type="RefSeq" id="WP_011238649.1">
    <property type="nucleotide sequence ID" value="NC_006513.1"/>
</dbReference>
<keyword evidence="7 8" id="KW-0472">Membrane</keyword>
<feature type="transmembrane region" description="Helical" evidence="9">
    <location>
        <begin position="26"/>
        <end position="49"/>
    </location>
</feature>
<dbReference type="GO" id="GO:0015105">
    <property type="term" value="F:arsenite transmembrane transporter activity"/>
    <property type="evidence" value="ECO:0007669"/>
    <property type="project" value="TreeGrafter"/>
</dbReference>
<organism evidence="10 11">
    <name type="scientific">Aromatoleum aromaticum (strain DSM 19018 / LMG 30748 / EbN1)</name>
    <name type="common">Azoarcus sp. (strain EbN1)</name>
    <dbReference type="NCBI Taxonomy" id="76114"/>
    <lineage>
        <taxon>Bacteria</taxon>
        <taxon>Pseudomonadati</taxon>
        <taxon>Pseudomonadota</taxon>
        <taxon>Betaproteobacteria</taxon>
        <taxon>Rhodocyclales</taxon>
        <taxon>Rhodocyclaceae</taxon>
        <taxon>Aromatoleum</taxon>
    </lineage>
</organism>
<dbReference type="AlphaFoldDB" id="Q5P146"/>
<keyword evidence="5 8" id="KW-0812">Transmembrane</keyword>
<dbReference type="GO" id="GO:0015104">
    <property type="term" value="F:antimonite transmembrane transporter activity"/>
    <property type="evidence" value="ECO:0007669"/>
    <property type="project" value="TreeGrafter"/>
</dbReference>
<dbReference type="InterPro" id="IPR004706">
    <property type="entry name" value="Arsenical-R_Acr3"/>
</dbReference>
<evidence type="ECO:0000256" key="4">
    <source>
        <dbReference type="ARBA" id="ARBA00022475"/>
    </source>
</evidence>
<dbReference type="Proteomes" id="UP000006552">
    <property type="component" value="Chromosome"/>
</dbReference>
<dbReference type="PANTHER" id="PTHR43057:SF1">
    <property type="entry name" value="ARSENICAL-RESISTANCE PROTEIN 3"/>
    <property type="match status" value="1"/>
</dbReference>
<feature type="transmembrane region" description="Helical" evidence="9">
    <location>
        <begin position="95"/>
        <end position="118"/>
    </location>
</feature>
<dbReference type="STRING" id="76114.ebA5001"/>
<protein>
    <submittedName>
        <fullName evidence="10">Sodium bile acid symporter family protein</fullName>
    </submittedName>
</protein>
<dbReference type="InterPro" id="IPR038770">
    <property type="entry name" value="Na+/solute_symporter_sf"/>
</dbReference>
<evidence type="ECO:0000256" key="9">
    <source>
        <dbReference type="SAM" id="Phobius"/>
    </source>
</evidence>
<feature type="transmembrane region" description="Helical" evidence="9">
    <location>
        <begin position="55"/>
        <end position="74"/>
    </location>
</feature>
<feature type="transmembrane region" description="Helical" evidence="9">
    <location>
        <begin position="164"/>
        <end position="188"/>
    </location>
</feature>
<feature type="transmembrane region" description="Helical" evidence="9">
    <location>
        <begin position="194"/>
        <end position="213"/>
    </location>
</feature>
<name>Q5P146_AROAE</name>
<gene>
    <name evidence="10" type="ORF">ebA5001</name>
</gene>
<dbReference type="HOGENOM" id="CLU_022869_0_2_4"/>
<evidence type="ECO:0000256" key="2">
    <source>
        <dbReference type="ARBA" id="ARBA00010110"/>
    </source>
</evidence>
<evidence type="ECO:0000313" key="11">
    <source>
        <dbReference type="Proteomes" id="UP000006552"/>
    </source>
</evidence>
<proteinExistence type="inferred from homology"/>
<evidence type="ECO:0000256" key="5">
    <source>
        <dbReference type="ARBA" id="ARBA00022692"/>
    </source>
</evidence>
<dbReference type="NCBIfam" id="TIGR00832">
    <property type="entry name" value="acr3"/>
    <property type="match status" value="1"/>
</dbReference>
<evidence type="ECO:0000256" key="3">
    <source>
        <dbReference type="ARBA" id="ARBA00022448"/>
    </source>
</evidence>
<evidence type="ECO:0000256" key="6">
    <source>
        <dbReference type="ARBA" id="ARBA00022989"/>
    </source>
</evidence>
<dbReference type="EMBL" id="CR555306">
    <property type="protein sequence ID" value="CAI08968.1"/>
    <property type="molecule type" value="Genomic_DNA"/>
</dbReference>
<feature type="transmembrane region" description="Helical" evidence="9">
    <location>
        <begin position="295"/>
        <end position="317"/>
    </location>
</feature>
<feature type="transmembrane region" description="Helical" evidence="9">
    <location>
        <begin position="130"/>
        <end position="152"/>
    </location>
</feature>
<keyword evidence="6 8" id="KW-1133">Transmembrane helix</keyword>
<sequence>MSAQGEVMAQNEACVPLGRFERYLSVWVFLCIVAGTVLGQVLPAAAQAVGRLEMAHVNIPVGVLIWVMIVPMLMKIDFASLHEVRAQGRSIGVTLFVNWAVKPFTMALLGWIFIRHVFAPWLPAEQLDSYVAGLILLGAAPCTAMVFVWSNLCRGDANFTISQVALNDLVMVFAFAPIVALLLGVSSIPVPWETLFLSVVMYIVIPLAIAQFVRRRLLARGEPAFRHAMERIGPVSIVALLATLVLLFSFQGQAIIEQPLVIAMLAVPILLQAIFIAALGYWLNRRLGVAHRVAGPSTMIGASNFFELAVAVAIVLYGFDSGAALATVVGVLIEVPVMLWLVRMVNASKGWYEAGAGAASLAVVVPRRPSR</sequence>
<dbReference type="eggNOG" id="COG0798">
    <property type="taxonomic scope" value="Bacteria"/>
</dbReference>
<feature type="transmembrane region" description="Helical" evidence="9">
    <location>
        <begin position="323"/>
        <end position="342"/>
    </location>
</feature>
<dbReference type="KEGG" id="eba:ebA5001"/>
<comment type="similarity">
    <text evidence="2 8">Belongs to the arsenical resistance-3 (ACR3) (TC 2.A.59) family.</text>
</comment>
<dbReference type="PANTHER" id="PTHR43057">
    <property type="entry name" value="ARSENITE EFFLUX TRANSPORTER"/>
    <property type="match status" value="1"/>
</dbReference>
<keyword evidence="11" id="KW-1185">Reference proteome</keyword>